<dbReference type="SUPFAM" id="SSF48452">
    <property type="entry name" value="TPR-like"/>
    <property type="match status" value="2"/>
</dbReference>
<feature type="repeat" description="TPR" evidence="5">
    <location>
        <begin position="198"/>
        <end position="231"/>
    </location>
</feature>
<proteinExistence type="predicted"/>
<reference evidence="6" key="2">
    <citation type="submission" date="2025-08" db="UniProtKB">
        <authorList>
            <consortium name="Ensembl"/>
        </authorList>
    </citation>
    <scope>IDENTIFICATION</scope>
</reference>
<dbReference type="GO" id="GO:0005829">
    <property type="term" value="C:cytosol"/>
    <property type="evidence" value="ECO:0007669"/>
    <property type="project" value="TreeGrafter"/>
</dbReference>
<sequence length="305" mass="34609">MSSLLPPTAAKLKSEGNEYFKNGQFGEAVLRYSEAIENVINLGVQSGDDLSILYSNRAACYLKEGNCSDCIQDCNRALELHPFSLKPLLRRAMAYESMERYRQAYVDYKMVLQIDSGIQAANDSVNRITRTLIDQDGPSWREKLPPIPVVPVSAQLHKWDGGSLTSETKRKKIDVCSKVVQDVLLNSRKPSTGFTYLEKTLKNEGNEFVKKGKYKEALMKYNECMKLNSKECAIYTNRALCYLKLYQYEEAKQDCDHVLRVEVSNVKAFYRRALAYKGLQVRKKNKAALLSMQVRNGLKPSNAAD</sequence>
<dbReference type="SMART" id="SM00028">
    <property type="entry name" value="TPR"/>
    <property type="match status" value="5"/>
</dbReference>
<evidence type="ECO:0000256" key="5">
    <source>
        <dbReference type="PROSITE-ProRule" id="PRU00339"/>
    </source>
</evidence>
<comment type="subcellular location">
    <subcellularLocation>
        <location evidence="1">Cytoplasm</location>
    </subcellularLocation>
</comment>
<protein>
    <recommendedName>
        <fullName evidence="8">Mitochondrial import receptor subunit TOM34</fullName>
    </recommendedName>
</protein>
<keyword evidence="4 5" id="KW-0802">TPR repeat</keyword>
<dbReference type="PROSITE" id="PS50005">
    <property type="entry name" value="TPR"/>
    <property type="match status" value="1"/>
</dbReference>
<dbReference type="AlphaFoldDB" id="A0A8C4W9D0"/>
<reference evidence="6" key="1">
    <citation type="submission" date="2019-06" db="EMBL/GenBank/DDBJ databases">
        <title>G10K-VGP Goodes thornscrub tortoise genome, primary haplotype.</title>
        <authorList>
            <person name="Murphy B."/>
            <person name="Edwards T."/>
            <person name="Rhie A."/>
            <person name="Koren S."/>
            <person name="Phillippy A."/>
            <person name="Fedrigo O."/>
            <person name="Haase B."/>
            <person name="Mountcastle J."/>
            <person name="Lewin H."/>
            <person name="Damas J."/>
            <person name="Howe K."/>
            <person name="Formenti G."/>
            <person name="Myers G."/>
            <person name="Durbin R."/>
            <person name="Jarvis E.D."/>
        </authorList>
    </citation>
    <scope>NUCLEOTIDE SEQUENCE [LARGE SCALE GENOMIC DNA]</scope>
</reference>
<dbReference type="InterPro" id="IPR019734">
    <property type="entry name" value="TPR_rpt"/>
</dbReference>
<dbReference type="PANTHER" id="PTHR45984:SF3">
    <property type="entry name" value="SPERM-ASSOCIATED ANTIGEN 1"/>
    <property type="match status" value="1"/>
</dbReference>
<accession>A0A8C4W9D0</accession>
<evidence type="ECO:0008006" key="8">
    <source>
        <dbReference type="Google" id="ProtNLM"/>
    </source>
</evidence>
<dbReference type="InterPro" id="IPR051982">
    <property type="entry name" value="CiliaryAsmbly_MitoImport"/>
</dbReference>
<evidence type="ECO:0000256" key="2">
    <source>
        <dbReference type="ARBA" id="ARBA00022490"/>
    </source>
</evidence>
<evidence type="ECO:0000256" key="4">
    <source>
        <dbReference type="ARBA" id="ARBA00022803"/>
    </source>
</evidence>
<name>A0A8C4W9D0_9SAUR</name>
<keyword evidence="2" id="KW-0963">Cytoplasm</keyword>
<evidence type="ECO:0000256" key="1">
    <source>
        <dbReference type="ARBA" id="ARBA00004496"/>
    </source>
</evidence>
<reference evidence="6" key="3">
    <citation type="submission" date="2025-09" db="UniProtKB">
        <authorList>
            <consortium name="Ensembl"/>
        </authorList>
    </citation>
    <scope>IDENTIFICATION</scope>
</reference>
<evidence type="ECO:0000313" key="6">
    <source>
        <dbReference type="Ensembl" id="ENSGEVP00005012611.1"/>
    </source>
</evidence>
<dbReference type="Ensembl" id="ENSGEVT00005013203.1">
    <property type="protein sequence ID" value="ENSGEVP00005012611.1"/>
    <property type="gene ID" value="ENSGEVG00005008915.1"/>
</dbReference>
<dbReference type="FunFam" id="1.25.40.10:FF:000221">
    <property type="entry name" value="Mitochondrial import receptor subunit TOM34"/>
    <property type="match status" value="1"/>
</dbReference>
<dbReference type="Pfam" id="PF13181">
    <property type="entry name" value="TPR_8"/>
    <property type="match status" value="1"/>
</dbReference>
<dbReference type="OrthoDB" id="2942533at2759"/>
<dbReference type="Proteomes" id="UP000694390">
    <property type="component" value="Chromosome 2"/>
</dbReference>
<dbReference type="Gene3D" id="1.25.40.10">
    <property type="entry name" value="Tetratricopeptide repeat domain"/>
    <property type="match status" value="2"/>
</dbReference>
<keyword evidence="7" id="KW-1185">Reference proteome</keyword>
<keyword evidence="3" id="KW-0677">Repeat</keyword>
<organism evidence="6 7">
    <name type="scientific">Gopherus evgoodei</name>
    <name type="common">Goodes thornscrub tortoise</name>
    <dbReference type="NCBI Taxonomy" id="1825980"/>
    <lineage>
        <taxon>Eukaryota</taxon>
        <taxon>Metazoa</taxon>
        <taxon>Chordata</taxon>
        <taxon>Craniata</taxon>
        <taxon>Vertebrata</taxon>
        <taxon>Euteleostomi</taxon>
        <taxon>Archelosauria</taxon>
        <taxon>Testudinata</taxon>
        <taxon>Testudines</taxon>
        <taxon>Cryptodira</taxon>
        <taxon>Durocryptodira</taxon>
        <taxon>Testudinoidea</taxon>
        <taxon>Testudinidae</taxon>
        <taxon>Gopherus</taxon>
    </lineage>
</organism>
<dbReference type="PANTHER" id="PTHR45984">
    <property type="entry name" value="RNA (RNA) POLYMERASE II ASSOCIATED PROTEIN HOMOLOG"/>
    <property type="match status" value="1"/>
</dbReference>
<dbReference type="GeneTree" id="ENSGT00940000154697"/>
<evidence type="ECO:0000256" key="3">
    <source>
        <dbReference type="ARBA" id="ARBA00022737"/>
    </source>
</evidence>
<dbReference type="InterPro" id="IPR011990">
    <property type="entry name" value="TPR-like_helical_dom_sf"/>
</dbReference>
<evidence type="ECO:0000313" key="7">
    <source>
        <dbReference type="Proteomes" id="UP000694390"/>
    </source>
</evidence>